<organism evidence="1 2">
    <name type="scientific">Clostridium autoethanogenum</name>
    <dbReference type="NCBI Taxonomy" id="84023"/>
    <lineage>
        <taxon>Bacteria</taxon>
        <taxon>Bacillati</taxon>
        <taxon>Bacillota</taxon>
        <taxon>Clostridia</taxon>
        <taxon>Eubacteriales</taxon>
        <taxon>Clostridiaceae</taxon>
        <taxon>Clostridium</taxon>
    </lineage>
</organism>
<protein>
    <recommendedName>
        <fullName evidence="3">Restriction endonuclease</fullName>
    </recommendedName>
</protein>
<dbReference type="EMBL" id="RFAQ01000109">
    <property type="protein sequence ID" value="RMC93039.1"/>
    <property type="molecule type" value="Genomic_DNA"/>
</dbReference>
<gene>
    <name evidence="1" type="ORF">D9O40_18345</name>
</gene>
<accession>A0A3M0S3L0</accession>
<evidence type="ECO:0008006" key="3">
    <source>
        <dbReference type="Google" id="ProtNLM"/>
    </source>
</evidence>
<dbReference type="AlphaFoldDB" id="A0A3M0S3L0"/>
<evidence type="ECO:0000313" key="2">
    <source>
        <dbReference type="Proteomes" id="UP000277999"/>
    </source>
</evidence>
<reference evidence="1 2" key="1">
    <citation type="submission" date="2018-10" db="EMBL/GenBank/DDBJ databases">
        <title>Genome-centric metagenomics revealed C2 chemical producing, CO utilizing Clostridium with novel acetogenic gene cluster.</title>
        <authorList>
            <person name="Kang H."/>
            <person name="Park B."/>
            <person name="Choi I.G."/>
            <person name="Chang I.S."/>
        </authorList>
    </citation>
    <scope>NUCLEOTIDE SEQUENCE [LARGE SCALE GENOMIC DNA]</scope>
    <source>
        <strain evidence="1 2">H21-9</strain>
    </source>
</reference>
<comment type="caution">
    <text evidence="1">The sequence shown here is derived from an EMBL/GenBank/DDBJ whole genome shotgun (WGS) entry which is preliminary data.</text>
</comment>
<sequence length="312" mass="36235">MATLISDKFKQWQEKCINRHGELKKYEEELNSIYIKIYGLDGVMTPEVNDTEISVCEADLEREIKSLISYAVGCMFGRYSLDEEGLIYAGGEWQFNRYKTFLPDVDNIIPITDEEYFNDDIVCRFVDFVKVVYGEDTLEENLEFIASALGVKGKSSREIIRNYFINDFYKDHCKTYKKRPIYWLFDSGKQNGFKTLIYMHRYDKDTVGRIRTNYLHKTQNAIEGALKNAEYIISSSTSAVDKAKATKDRDKYIKQLNEIKIYDQALAHVALKRIDIDLDDGVKHNYQLFQGVEISSEDEGSKKKKVNLLAKI</sequence>
<name>A0A3M0S3L0_9CLOT</name>
<dbReference type="RefSeq" id="WP_122060105.1">
    <property type="nucleotide sequence ID" value="NZ_RFAQ01000109.1"/>
</dbReference>
<evidence type="ECO:0000313" key="1">
    <source>
        <dbReference type="EMBL" id="RMC93039.1"/>
    </source>
</evidence>
<dbReference type="Proteomes" id="UP000277999">
    <property type="component" value="Unassembled WGS sequence"/>
</dbReference>
<proteinExistence type="predicted"/>